<organism evidence="4 5">
    <name type="scientific">Microbulbifer marinus</name>
    <dbReference type="NCBI Taxonomy" id="658218"/>
    <lineage>
        <taxon>Bacteria</taxon>
        <taxon>Pseudomonadati</taxon>
        <taxon>Pseudomonadota</taxon>
        <taxon>Gammaproteobacteria</taxon>
        <taxon>Cellvibrionales</taxon>
        <taxon>Microbulbiferaceae</taxon>
        <taxon>Microbulbifer</taxon>
    </lineage>
</organism>
<reference evidence="5" key="1">
    <citation type="submission" date="2016-10" db="EMBL/GenBank/DDBJ databases">
        <authorList>
            <person name="Varghese N."/>
            <person name="Submissions S."/>
        </authorList>
    </citation>
    <scope>NUCLEOTIDE SEQUENCE [LARGE SCALE GENOMIC DNA]</scope>
    <source>
        <strain evidence="5">CGMCC 1.10657</strain>
    </source>
</reference>
<dbReference type="InterPro" id="IPR025411">
    <property type="entry name" value="DUF4136"/>
</dbReference>
<proteinExistence type="predicted"/>
<sequence>MRKTLIGLFATLVLAGCQDMQVERVEPRAAPVPFSTYAWGEAALSDVPEASAQLVELDEEMRAAVSGELRARGYREVDEVARADMLVDYQVAVVEEQFSGDPTDPTWDAQFDSNATKGVVELPERTGAPRVILSLGIGRADGAPIWGGSATKLLTRPESEEERRRIIGTAVRELLRDLPAAY</sequence>
<dbReference type="EMBL" id="FNQO01000002">
    <property type="protein sequence ID" value="SEA09528.1"/>
    <property type="molecule type" value="Genomic_DNA"/>
</dbReference>
<keyword evidence="2" id="KW-0732">Signal</keyword>
<dbReference type="PROSITE" id="PS51257">
    <property type="entry name" value="PROKAR_LIPOPROTEIN"/>
    <property type="match status" value="1"/>
</dbReference>
<evidence type="ECO:0000259" key="3">
    <source>
        <dbReference type="Pfam" id="PF13590"/>
    </source>
</evidence>
<protein>
    <recommendedName>
        <fullName evidence="1">Type IV secretion system putative lipoprotein virB7</fullName>
    </recommendedName>
</protein>
<feature type="domain" description="DUF4136" evidence="3">
    <location>
        <begin position="34"/>
        <end position="179"/>
    </location>
</feature>
<evidence type="ECO:0000313" key="4">
    <source>
        <dbReference type="EMBL" id="SEA09528.1"/>
    </source>
</evidence>
<dbReference type="OrthoDB" id="5737565at2"/>
<gene>
    <name evidence="4" type="ORF">SAMN05216562_1694</name>
</gene>
<name>A0A1H3YF31_9GAMM</name>
<dbReference type="Gene3D" id="3.30.160.670">
    <property type="match status" value="1"/>
</dbReference>
<dbReference type="Pfam" id="PF08139">
    <property type="entry name" value="LPAM_1"/>
    <property type="match status" value="1"/>
</dbReference>
<dbReference type="STRING" id="658218.SAMN05216562_1694"/>
<evidence type="ECO:0000256" key="1">
    <source>
        <dbReference type="ARBA" id="ARBA00017922"/>
    </source>
</evidence>
<dbReference type="InterPro" id="IPR012640">
    <property type="entry name" value="Membr_lipoprot_lipid_attach_CS"/>
</dbReference>
<evidence type="ECO:0000313" key="5">
    <source>
        <dbReference type="Proteomes" id="UP000198658"/>
    </source>
</evidence>
<keyword evidence="5" id="KW-1185">Reference proteome</keyword>
<evidence type="ECO:0000256" key="2">
    <source>
        <dbReference type="ARBA" id="ARBA00022729"/>
    </source>
</evidence>
<dbReference type="AlphaFoldDB" id="A0A1H3YF31"/>
<accession>A0A1H3YF31</accession>
<dbReference type="Pfam" id="PF13590">
    <property type="entry name" value="DUF4136"/>
    <property type="match status" value="1"/>
</dbReference>
<dbReference type="RefSeq" id="WP_091387212.1">
    <property type="nucleotide sequence ID" value="NZ_FNQO01000002.1"/>
</dbReference>
<dbReference type="Proteomes" id="UP000198658">
    <property type="component" value="Unassembled WGS sequence"/>
</dbReference>